<name>A0A075GDT4_9EURY</name>
<feature type="compositionally biased region" description="Basic and acidic residues" evidence="1">
    <location>
        <begin position="217"/>
        <end position="226"/>
    </location>
</feature>
<proteinExistence type="predicted"/>
<organism evidence="4">
    <name type="scientific">uncultured marine group II/III euryarchaeote KM3_155_G07</name>
    <dbReference type="NCBI Taxonomy" id="1457898"/>
    <lineage>
        <taxon>Archaea</taxon>
        <taxon>Methanobacteriati</taxon>
        <taxon>Methanobacteriota</taxon>
        <taxon>environmental samples</taxon>
    </lineage>
</organism>
<dbReference type="Pfam" id="PF00534">
    <property type="entry name" value="Glycos_transf_1"/>
    <property type="match status" value="1"/>
</dbReference>
<dbReference type="AlphaFoldDB" id="A0A075GDT4"/>
<dbReference type="CDD" id="cd03801">
    <property type="entry name" value="GT4_PimA-like"/>
    <property type="match status" value="1"/>
</dbReference>
<evidence type="ECO:0000256" key="1">
    <source>
        <dbReference type="SAM" id="MobiDB-lite"/>
    </source>
</evidence>
<evidence type="ECO:0000259" key="2">
    <source>
        <dbReference type="Pfam" id="PF00534"/>
    </source>
</evidence>
<dbReference type="SUPFAM" id="SSF53756">
    <property type="entry name" value="UDP-Glycosyltransferase/glycogen phosphorylase"/>
    <property type="match status" value="1"/>
</dbReference>
<dbReference type="Pfam" id="PF13439">
    <property type="entry name" value="Glyco_transf_4"/>
    <property type="match status" value="1"/>
</dbReference>
<reference evidence="4" key="1">
    <citation type="journal article" date="2014" name="Genome Biol. Evol.">
        <title>Pangenome evidence for extensive interdomain horizontal transfer affecting lineage core and shell genes in uncultured planktonic thaumarchaeota and euryarchaeota.</title>
        <authorList>
            <person name="Deschamps P."/>
            <person name="Zivanovic Y."/>
            <person name="Moreira D."/>
            <person name="Rodriguez-Valera F."/>
            <person name="Lopez-Garcia P."/>
        </authorList>
    </citation>
    <scope>NUCLEOTIDE SEQUENCE</scope>
</reference>
<keyword evidence="4" id="KW-0808">Transferase</keyword>
<evidence type="ECO:0000259" key="3">
    <source>
        <dbReference type="Pfam" id="PF13439"/>
    </source>
</evidence>
<accession>A0A075GDT4</accession>
<sequence>MHIAMLSGEYPPRWGGMGSTVFHLSGALAKMGHRVTVITRSSSGTSAPIPQQEGVSVRSVRWAKIPMAFTRSYGKNALKELLALHETDTVDSVHLHAPMISWNEKQFAVVRAAIGNVTTTLHGSWLGEKDGMILAAKYGEAAVWKNPNDLAILLTGKHYAKYERSAICGSTVCVANSEATKRDFESRYEPPENWNCEVVRWGVDVEMFHPINRDQEEEQLAHESMRRKYGNPDEAALTGRLPREGVSNLDGTGESEVDEQGTKTPLLLAVGRLVARKGFLTLLKAMPEIVAANPGVHLVIVGRGHMRKTLEKQAKKLFVSNHVTIEPGMPFDELAQLFRSADLSVYPSYYEGQGLIPLESMASGVPCVTVDDGPLPEMVDDSVGGLFELGNPASLADSVNRILADPALRADMAMKGRKRVLDEYTYELNAEKYAEFYSK</sequence>
<evidence type="ECO:0000313" key="4">
    <source>
        <dbReference type="EMBL" id="AIF02231.1"/>
    </source>
</evidence>
<feature type="domain" description="Glycosyltransferase subfamily 4-like N-terminal" evidence="3">
    <location>
        <begin position="14"/>
        <end position="206"/>
    </location>
</feature>
<protein>
    <submittedName>
        <fullName evidence="4">Glycosyl transferase</fullName>
    </submittedName>
</protein>
<dbReference type="PANTHER" id="PTHR45947">
    <property type="entry name" value="SULFOQUINOVOSYL TRANSFERASE SQD2"/>
    <property type="match status" value="1"/>
</dbReference>
<dbReference type="InterPro" id="IPR028098">
    <property type="entry name" value="Glyco_trans_4-like_N"/>
</dbReference>
<dbReference type="Gene3D" id="3.40.50.2000">
    <property type="entry name" value="Glycogen Phosphorylase B"/>
    <property type="match status" value="2"/>
</dbReference>
<dbReference type="InterPro" id="IPR001296">
    <property type="entry name" value="Glyco_trans_1"/>
</dbReference>
<dbReference type="GO" id="GO:0016757">
    <property type="term" value="F:glycosyltransferase activity"/>
    <property type="evidence" value="ECO:0007669"/>
    <property type="project" value="InterPro"/>
</dbReference>
<feature type="region of interest" description="Disordered" evidence="1">
    <location>
        <begin position="217"/>
        <end position="260"/>
    </location>
</feature>
<dbReference type="PANTHER" id="PTHR45947:SF3">
    <property type="entry name" value="SULFOQUINOVOSYL TRANSFERASE SQD2"/>
    <property type="match status" value="1"/>
</dbReference>
<dbReference type="EMBL" id="KF900644">
    <property type="protein sequence ID" value="AIF02231.1"/>
    <property type="molecule type" value="Genomic_DNA"/>
</dbReference>
<feature type="domain" description="Glycosyl transferase family 1" evidence="2">
    <location>
        <begin position="261"/>
        <end position="419"/>
    </location>
</feature>
<dbReference type="InterPro" id="IPR050194">
    <property type="entry name" value="Glycosyltransferase_grp1"/>
</dbReference>